<organism evidence="1 2">
    <name type="scientific">Hymenoscyphus fraxineus</name>
    <dbReference type="NCBI Taxonomy" id="746836"/>
    <lineage>
        <taxon>Eukaryota</taxon>
        <taxon>Fungi</taxon>
        <taxon>Dikarya</taxon>
        <taxon>Ascomycota</taxon>
        <taxon>Pezizomycotina</taxon>
        <taxon>Leotiomycetes</taxon>
        <taxon>Helotiales</taxon>
        <taxon>Helotiaceae</taxon>
        <taxon>Hymenoscyphus</taxon>
    </lineage>
</organism>
<name>A0A9N9L448_9HELO</name>
<comment type="caution">
    <text evidence="1">The sequence shown here is derived from an EMBL/GenBank/DDBJ whole genome shotgun (WGS) entry which is preliminary data.</text>
</comment>
<reference evidence="1" key="1">
    <citation type="submission" date="2021-07" db="EMBL/GenBank/DDBJ databases">
        <authorList>
            <person name="Durling M."/>
        </authorList>
    </citation>
    <scope>NUCLEOTIDE SEQUENCE</scope>
</reference>
<dbReference type="EMBL" id="CAJVRL010000094">
    <property type="protein sequence ID" value="CAG8959950.1"/>
    <property type="molecule type" value="Genomic_DNA"/>
</dbReference>
<keyword evidence="2" id="KW-1185">Reference proteome</keyword>
<gene>
    <name evidence="1" type="ORF">HYFRA_00012667</name>
</gene>
<evidence type="ECO:0000313" key="1">
    <source>
        <dbReference type="EMBL" id="CAG8959950.1"/>
    </source>
</evidence>
<accession>A0A9N9L448</accession>
<dbReference type="AlphaFoldDB" id="A0A9N9L448"/>
<sequence>MIDVSFQAVARVTLPVFKEKRYSVLGRLLYFRHKKPLKYSQRLQEQTSHSAAHHKRRKKKRSIIDAAITILARAFKTLPFWRVYLSKLSTTILPCICTVACNDATRSMQKHGHLTWQRV</sequence>
<evidence type="ECO:0000313" key="2">
    <source>
        <dbReference type="Proteomes" id="UP000696280"/>
    </source>
</evidence>
<protein>
    <submittedName>
        <fullName evidence="1">Uncharacterized protein</fullName>
    </submittedName>
</protein>
<proteinExistence type="predicted"/>
<dbReference type="Proteomes" id="UP000696280">
    <property type="component" value="Unassembled WGS sequence"/>
</dbReference>